<evidence type="ECO:0000313" key="3">
    <source>
        <dbReference type="EMBL" id="KAF2073205.1"/>
    </source>
</evidence>
<feature type="compositionally biased region" description="Low complexity" evidence="1">
    <location>
        <begin position="924"/>
        <end position="939"/>
    </location>
</feature>
<accession>A0A8J4PU59</accession>
<organism evidence="3 4">
    <name type="scientific">Polysphondylium violaceum</name>
    <dbReference type="NCBI Taxonomy" id="133409"/>
    <lineage>
        <taxon>Eukaryota</taxon>
        <taxon>Amoebozoa</taxon>
        <taxon>Evosea</taxon>
        <taxon>Eumycetozoa</taxon>
        <taxon>Dictyostelia</taxon>
        <taxon>Dictyosteliales</taxon>
        <taxon>Dictyosteliaceae</taxon>
        <taxon>Polysphondylium</taxon>
    </lineage>
</organism>
<comment type="caution">
    <text evidence="3">The sequence shown here is derived from an EMBL/GenBank/DDBJ whole genome shotgun (WGS) entry which is preliminary data.</text>
</comment>
<feature type="domain" description="PX" evidence="2">
    <location>
        <begin position="243"/>
        <end position="503"/>
    </location>
</feature>
<feature type="compositionally biased region" description="Basic and acidic residues" evidence="1">
    <location>
        <begin position="199"/>
        <end position="211"/>
    </location>
</feature>
<feature type="compositionally biased region" description="Polar residues" evidence="1">
    <location>
        <begin position="914"/>
        <end position="923"/>
    </location>
</feature>
<feature type="compositionally biased region" description="Basic and acidic residues" evidence="1">
    <location>
        <begin position="761"/>
        <end position="774"/>
    </location>
</feature>
<feature type="region of interest" description="Disordered" evidence="1">
    <location>
        <begin position="621"/>
        <end position="640"/>
    </location>
</feature>
<feature type="compositionally biased region" description="Low complexity" evidence="1">
    <location>
        <begin position="728"/>
        <end position="760"/>
    </location>
</feature>
<evidence type="ECO:0000256" key="1">
    <source>
        <dbReference type="SAM" id="MobiDB-lite"/>
    </source>
</evidence>
<dbReference type="PANTHER" id="PTHR47185:SF1">
    <property type="entry name" value="PX DOMAIN-CONTAINING PROTEIN YPR097W"/>
    <property type="match status" value="1"/>
</dbReference>
<gene>
    <name evidence="3" type="ORF">CYY_005487</name>
</gene>
<evidence type="ECO:0000313" key="4">
    <source>
        <dbReference type="Proteomes" id="UP000695562"/>
    </source>
</evidence>
<evidence type="ECO:0000259" key="2">
    <source>
        <dbReference type="Pfam" id="PF12825"/>
    </source>
</evidence>
<dbReference type="EMBL" id="AJWJ01000220">
    <property type="protein sequence ID" value="KAF2073205.1"/>
    <property type="molecule type" value="Genomic_DNA"/>
</dbReference>
<feature type="region of interest" description="Disordered" evidence="1">
    <location>
        <begin position="717"/>
        <end position="774"/>
    </location>
</feature>
<dbReference type="Proteomes" id="UP000695562">
    <property type="component" value="Unassembled WGS sequence"/>
</dbReference>
<feature type="region of interest" description="Disordered" evidence="1">
    <location>
        <begin position="174"/>
        <end position="211"/>
    </location>
</feature>
<protein>
    <recommendedName>
        <fullName evidence="2">PX domain-containing protein</fullName>
    </recommendedName>
</protein>
<sequence>MKIDTPSIQDLNIDEKDETNKDILTSSSEDEQEEEQVAEIVTIETVQEYKLTLDQEAYFKQQLLKYAIQEEVVVYFNNPNMLEETLFLKFLFKNLTTIPLLTSKPQAKIRFQQLINTLPKIIIQSQVATKQETNDHFRKFAVKCFDVALRTPLEKQKDKTLKIFTDLDREEKDRQKKIRPKTLKDQATLEDLQDQQEEEERKKNPADMQREDTILRLQKRLTEVTQIIIMNVESKNHAGDNNGINYLFETILKTPNVHDLPPDLYEFATIIIKILSLWMEREMRDPKQVQKMKRLYMITPIKAIKASLAIANPVTLLKGIIIMFLAKPFGSRNLIQTICSVMVEGGKTDKISKKAYKDAEAQLSNLKSHVKKQVLNKVKGFVANMHQISDSNGQPITVFKEMPSVITILQYQWPSSPPLDSSVISQLEEEQFKSLFEYAKLEKRKKEKNDFVEILGNDEMIDIIRELLPVLYEPLGKLFCKANIGHHFEKLAHVIKKTIIAAETGELVEDEEDIDLSDYVDINESEPSTPRDAVSPNLNNSTPSSINNSNNNLQPTQSAPSSIASTPQKKGLFSKSMDWFSKPSIFSKSNNNGNQGNNNNNIAIDSPPQSPTGTVFVLDESQSAPTSPAPITNSTSTSSGFLQRFTNDLNDFLATSEEQQRQKQQSIKKKFKKDKSQTITLSERLVLFQDVNTTLIERVYKMVHELVVSDAKSNAELVNNNNKDNKDNSNNSSVESPPLSPTTNSSSSSDESFSSPVNSVKDNKNNNKDKEEEELKTGLLSQSVCWLLGLLQFLKDEEVDVFSEIYKPLSPNLKLNIIKELNAVIKYRDWRLQHGNKEATKENIEKVDKLHMSLEEEENKKPEKPSLEYLPTLTGPFISLIHQRFARLGDPAKYSLTNLSSIIGAANSPITSPLNIPNSFEGHTTTTTTTTTTNNNNNNSDSYNL</sequence>
<feature type="compositionally biased region" description="Polar residues" evidence="1">
    <location>
        <begin position="559"/>
        <end position="568"/>
    </location>
</feature>
<dbReference type="InterPro" id="IPR047168">
    <property type="entry name" value="LEC1-like"/>
</dbReference>
<feature type="compositionally biased region" description="Low complexity" evidence="1">
    <location>
        <begin position="590"/>
        <end position="601"/>
    </location>
</feature>
<feature type="region of interest" description="Disordered" evidence="1">
    <location>
        <begin position="914"/>
        <end position="945"/>
    </location>
</feature>
<feature type="compositionally biased region" description="Polar residues" evidence="1">
    <location>
        <begin position="1"/>
        <end position="10"/>
    </location>
</feature>
<dbReference type="OrthoDB" id="18320at2759"/>
<feature type="region of interest" description="Disordered" evidence="1">
    <location>
        <begin position="584"/>
        <end position="615"/>
    </location>
</feature>
<dbReference type="PANTHER" id="PTHR47185">
    <property type="entry name" value="PX DOMAIN-CONTAINING PROTEIN YPR097W"/>
    <property type="match status" value="1"/>
</dbReference>
<keyword evidence="4" id="KW-1185">Reference proteome</keyword>
<feature type="compositionally biased region" description="Low complexity" evidence="1">
    <location>
        <begin position="535"/>
        <end position="558"/>
    </location>
</feature>
<reference evidence="3" key="1">
    <citation type="submission" date="2020-01" db="EMBL/GenBank/DDBJ databases">
        <title>Development of genomics and gene disruption for Polysphondylium violaceum indicates a role for the polyketide synthase stlB in stalk morphogenesis.</title>
        <authorList>
            <person name="Narita B."/>
            <person name="Kawabe Y."/>
            <person name="Kin K."/>
            <person name="Saito T."/>
            <person name="Gibbs R."/>
            <person name="Kuspa A."/>
            <person name="Muzny D."/>
            <person name="Queller D."/>
            <person name="Richards S."/>
            <person name="Strassman J."/>
            <person name="Sucgang R."/>
            <person name="Worley K."/>
            <person name="Schaap P."/>
        </authorList>
    </citation>
    <scope>NUCLEOTIDE SEQUENCE</scope>
    <source>
        <strain evidence="3">QSvi11</strain>
    </source>
</reference>
<proteinExistence type="predicted"/>
<dbReference type="InterPro" id="IPR024554">
    <property type="entry name" value="LEC1-like_C"/>
</dbReference>
<dbReference type="Pfam" id="PF12825">
    <property type="entry name" value="DUF3818"/>
    <property type="match status" value="1"/>
</dbReference>
<feature type="region of interest" description="Disordered" evidence="1">
    <location>
        <begin position="522"/>
        <end position="568"/>
    </location>
</feature>
<name>A0A8J4PU59_9MYCE</name>
<dbReference type="AlphaFoldDB" id="A0A8J4PU59"/>
<feature type="region of interest" description="Disordered" evidence="1">
    <location>
        <begin position="1"/>
        <end position="35"/>
    </location>
</feature>